<dbReference type="InterPro" id="IPR058360">
    <property type="entry name" value="DUF8047"/>
</dbReference>
<organism evidence="1 2">
    <name type="scientific">Cronobacter phage CR8</name>
    <dbReference type="NCBI Taxonomy" id="1327934"/>
    <lineage>
        <taxon>Viruses</taxon>
        <taxon>Duplodnaviria</taxon>
        <taxon>Heunggongvirae</taxon>
        <taxon>Uroviricota</taxon>
        <taxon>Caudoviricetes</taxon>
        <taxon>Vequintavirinae</taxon>
        <taxon>Certrevirus</taxon>
        <taxon>Certrevirus CR8</taxon>
    </lineage>
</organism>
<evidence type="ECO:0000313" key="2">
    <source>
        <dbReference type="Proteomes" id="UP000026984"/>
    </source>
</evidence>
<dbReference type="RefSeq" id="YP_009042458.1">
    <property type="nucleotide sequence ID" value="NC_024354.1"/>
</dbReference>
<protein>
    <submittedName>
        <fullName evidence="1">Uncharacterized protein</fullName>
    </submittedName>
</protein>
<dbReference type="KEGG" id="vg:19686972"/>
<name>A0A060AGM3_9CAUD</name>
<dbReference type="Proteomes" id="UP000026984">
    <property type="component" value="Segment"/>
</dbReference>
<sequence length="76" mass="8828">MAKKNNAVPDEQTKWFKRGFQSKAEYIGWLQFNDLCDESMGYDDTYHDPYSGKTIRLGAASEEDVEQYEVKKPEAK</sequence>
<accession>A0A060AGM3</accession>
<keyword evidence="2" id="KW-1185">Reference proteome</keyword>
<dbReference type="EMBL" id="KC954774">
    <property type="protein sequence ID" value="AIA64751.1"/>
    <property type="molecule type" value="Genomic_DNA"/>
</dbReference>
<dbReference type="GeneID" id="19686972"/>
<gene>
    <name evidence="1" type="ORF">CR8_221</name>
</gene>
<evidence type="ECO:0000313" key="1">
    <source>
        <dbReference type="EMBL" id="AIA64751.1"/>
    </source>
</evidence>
<dbReference type="Pfam" id="PF26220">
    <property type="entry name" value="DUF8047"/>
    <property type="match status" value="1"/>
</dbReference>
<proteinExistence type="predicted"/>
<reference evidence="1 2" key="1">
    <citation type="submission" date="2013-04" db="EMBL/GenBank/DDBJ databases">
        <title>Complete Genome Sequence of Cronobacter sakazakii Bacteriophage CR8.</title>
        <authorList>
            <person name="Kim Y."/>
            <person name="Shin H."/>
            <person name="Ryu S."/>
        </authorList>
    </citation>
    <scope>NUCLEOTIDE SEQUENCE [LARGE SCALE GENOMIC DNA]</scope>
</reference>